<reference evidence="1" key="1">
    <citation type="submission" date="2014-11" db="EMBL/GenBank/DDBJ databases">
        <authorList>
            <person name="Amaro Gonzalez C."/>
        </authorList>
    </citation>
    <scope>NUCLEOTIDE SEQUENCE</scope>
</reference>
<organism evidence="1">
    <name type="scientific">Anguilla anguilla</name>
    <name type="common">European freshwater eel</name>
    <name type="synonym">Muraena anguilla</name>
    <dbReference type="NCBI Taxonomy" id="7936"/>
    <lineage>
        <taxon>Eukaryota</taxon>
        <taxon>Metazoa</taxon>
        <taxon>Chordata</taxon>
        <taxon>Craniata</taxon>
        <taxon>Vertebrata</taxon>
        <taxon>Euteleostomi</taxon>
        <taxon>Actinopterygii</taxon>
        <taxon>Neopterygii</taxon>
        <taxon>Teleostei</taxon>
        <taxon>Anguilliformes</taxon>
        <taxon>Anguillidae</taxon>
        <taxon>Anguilla</taxon>
    </lineage>
</organism>
<dbReference type="EMBL" id="GBXM01054102">
    <property type="protein sequence ID" value="JAH54475.1"/>
    <property type="molecule type" value="Transcribed_RNA"/>
</dbReference>
<proteinExistence type="predicted"/>
<sequence length="43" mass="5008">MQTTKYRSSIVLRINSVSICPSKINECVSRSQILHSRFIFAHR</sequence>
<accession>A0A0E9TNM3</accession>
<name>A0A0E9TNM3_ANGAN</name>
<protein>
    <submittedName>
        <fullName evidence="1">Uncharacterized protein</fullName>
    </submittedName>
</protein>
<reference evidence="1" key="2">
    <citation type="journal article" date="2015" name="Fish Shellfish Immunol.">
        <title>Early steps in the European eel (Anguilla anguilla)-Vibrio vulnificus interaction in the gills: Role of the RtxA13 toxin.</title>
        <authorList>
            <person name="Callol A."/>
            <person name="Pajuelo D."/>
            <person name="Ebbesson L."/>
            <person name="Teles M."/>
            <person name="MacKenzie S."/>
            <person name="Amaro C."/>
        </authorList>
    </citation>
    <scope>NUCLEOTIDE SEQUENCE</scope>
</reference>
<dbReference type="AlphaFoldDB" id="A0A0E9TNM3"/>
<evidence type="ECO:0000313" key="1">
    <source>
        <dbReference type="EMBL" id="JAH54475.1"/>
    </source>
</evidence>